<comment type="cofactor">
    <cofactor evidence="5">
        <name>Mg(2+)</name>
        <dbReference type="ChEBI" id="CHEBI:18420"/>
    </cofactor>
</comment>
<evidence type="ECO:0000313" key="7">
    <source>
        <dbReference type="EMBL" id="THV35295.1"/>
    </source>
</evidence>
<keyword evidence="5" id="KW-0460">Magnesium</keyword>
<feature type="domain" description="PIN" evidence="6">
    <location>
        <begin position="3"/>
        <end position="128"/>
    </location>
</feature>
<gene>
    <name evidence="5" type="primary">vapC</name>
    <name evidence="7" type="ORF">FAA86_12215</name>
</gene>
<comment type="caution">
    <text evidence="7">The sequence shown here is derived from an EMBL/GenBank/DDBJ whole genome shotgun (WGS) entry which is preliminary data.</text>
</comment>
<proteinExistence type="inferred from homology"/>
<dbReference type="HAMAP" id="MF_00265">
    <property type="entry name" value="VapC_Nob1"/>
    <property type="match status" value="1"/>
</dbReference>
<dbReference type="InterPro" id="IPR002716">
    <property type="entry name" value="PIN_dom"/>
</dbReference>
<dbReference type="Gene3D" id="3.40.50.1010">
    <property type="entry name" value="5'-nuclease"/>
    <property type="match status" value="1"/>
</dbReference>
<dbReference type="SUPFAM" id="SSF88723">
    <property type="entry name" value="PIN domain-like"/>
    <property type="match status" value="1"/>
</dbReference>
<comment type="function">
    <text evidence="5">Toxic component of a toxin-antitoxin (TA) system. An RNase.</text>
</comment>
<dbReference type="GO" id="GO:0016787">
    <property type="term" value="F:hydrolase activity"/>
    <property type="evidence" value="ECO:0007669"/>
    <property type="project" value="UniProtKB-KW"/>
</dbReference>
<dbReference type="InterPro" id="IPR029060">
    <property type="entry name" value="PIN-like_dom_sf"/>
</dbReference>
<evidence type="ECO:0000256" key="5">
    <source>
        <dbReference type="HAMAP-Rule" id="MF_00265"/>
    </source>
</evidence>
<evidence type="ECO:0000259" key="6">
    <source>
        <dbReference type="Pfam" id="PF01850"/>
    </source>
</evidence>
<feature type="binding site" evidence="5">
    <location>
        <position position="105"/>
    </location>
    <ligand>
        <name>Mg(2+)</name>
        <dbReference type="ChEBI" id="CHEBI:18420"/>
    </ligand>
</feature>
<organism evidence="7 8">
    <name type="scientific">Rhizobium rosettiformans W3</name>
    <dbReference type="NCBI Taxonomy" id="538378"/>
    <lineage>
        <taxon>Bacteria</taxon>
        <taxon>Pseudomonadati</taxon>
        <taxon>Pseudomonadota</taxon>
        <taxon>Alphaproteobacteria</taxon>
        <taxon>Hyphomicrobiales</taxon>
        <taxon>Rhizobiaceae</taxon>
        <taxon>Rhizobium/Agrobacterium group</taxon>
        <taxon>Rhizobium</taxon>
    </lineage>
</organism>
<dbReference type="GO" id="GO:0000287">
    <property type="term" value="F:magnesium ion binding"/>
    <property type="evidence" value="ECO:0007669"/>
    <property type="project" value="UniProtKB-UniRule"/>
</dbReference>
<evidence type="ECO:0000313" key="8">
    <source>
        <dbReference type="Proteomes" id="UP000307378"/>
    </source>
</evidence>
<reference evidence="7 8" key="1">
    <citation type="submission" date="2019-04" db="EMBL/GenBank/DDBJ databases">
        <title>genome sequence of strain W3.</title>
        <authorList>
            <person name="Gao J."/>
            <person name="Sun J."/>
        </authorList>
    </citation>
    <scope>NUCLEOTIDE SEQUENCE [LARGE SCALE GENOMIC DNA]</scope>
    <source>
        <strain evidence="7 8">W3</strain>
    </source>
</reference>
<keyword evidence="1 5" id="KW-1277">Toxin-antitoxin system</keyword>
<keyword evidence="5" id="KW-0800">Toxin</keyword>
<dbReference type="Pfam" id="PF01850">
    <property type="entry name" value="PIN"/>
    <property type="match status" value="1"/>
</dbReference>
<evidence type="ECO:0000256" key="4">
    <source>
        <dbReference type="ARBA" id="ARBA00022801"/>
    </source>
</evidence>
<name>A0A4S8PYU9_9HYPH</name>
<evidence type="ECO:0000256" key="1">
    <source>
        <dbReference type="ARBA" id="ARBA00022649"/>
    </source>
</evidence>
<dbReference type="GO" id="GO:0004540">
    <property type="term" value="F:RNA nuclease activity"/>
    <property type="evidence" value="ECO:0007669"/>
    <property type="project" value="InterPro"/>
</dbReference>
<dbReference type="RefSeq" id="WP_136540930.1">
    <property type="nucleotide sequence ID" value="NZ_STGU01000006.1"/>
</dbReference>
<accession>A0A4S8PYU9</accession>
<dbReference type="EMBL" id="STGU01000006">
    <property type="protein sequence ID" value="THV35295.1"/>
    <property type="molecule type" value="Genomic_DNA"/>
</dbReference>
<dbReference type="AlphaFoldDB" id="A0A4S8PYU9"/>
<dbReference type="CDD" id="cd09874">
    <property type="entry name" value="PIN_MT3492-like"/>
    <property type="match status" value="1"/>
</dbReference>
<dbReference type="InterPro" id="IPR022907">
    <property type="entry name" value="VapC_family"/>
</dbReference>
<dbReference type="Proteomes" id="UP000307378">
    <property type="component" value="Unassembled WGS sequence"/>
</dbReference>
<dbReference type="EC" id="3.1.-.-" evidence="5"/>
<keyword evidence="2 5" id="KW-0540">Nuclease</keyword>
<keyword evidence="4 5" id="KW-0378">Hydrolase</keyword>
<comment type="similarity">
    <text evidence="5">Belongs to the PINc/VapC protein family.</text>
</comment>
<evidence type="ECO:0000256" key="3">
    <source>
        <dbReference type="ARBA" id="ARBA00022723"/>
    </source>
</evidence>
<keyword evidence="3 5" id="KW-0479">Metal-binding</keyword>
<evidence type="ECO:0000256" key="2">
    <source>
        <dbReference type="ARBA" id="ARBA00022722"/>
    </source>
</evidence>
<feature type="binding site" evidence="5">
    <location>
        <position position="5"/>
    </location>
    <ligand>
        <name>Mg(2+)</name>
        <dbReference type="ChEBI" id="CHEBI:18420"/>
    </ligand>
</feature>
<dbReference type="GO" id="GO:0090729">
    <property type="term" value="F:toxin activity"/>
    <property type="evidence" value="ECO:0007669"/>
    <property type="project" value="UniProtKB-KW"/>
</dbReference>
<protein>
    <recommendedName>
        <fullName evidence="5">Ribonuclease VapC</fullName>
        <shortName evidence="5">RNase VapC</shortName>
        <ecNumber evidence="5">3.1.-.-</ecNumber>
    </recommendedName>
    <alternativeName>
        <fullName evidence="5">Toxin VapC</fullName>
    </alternativeName>
</protein>
<sequence>MTYLDTSVLVALLTREPATDRIAAWLRQQQAGSLYISGWTITEFSSALSLKHRTSQLDISQKALVLAAFNRLVSRSLLTLPVAPSDYQAAARLCDRAELGLRAGDSLHIAVAVTNGLPIATLDKVMEAACGFIAHPTTPI</sequence>